<dbReference type="SMART" id="SM00220">
    <property type="entry name" value="S_TKc"/>
    <property type="match status" value="1"/>
</dbReference>
<dbReference type="Proteomes" id="UP001328107">
    <property type="component" value="Unassembled WGS sequence"/>
</dbReference>
<feature type="compositionally biased region" description="Polar residues" evidence="9">
    <location>
        <begin position="478"/>
        <end position="493"/>
    </location>
</feature>
<evidence type="ECO:0000259" key="10">
    <source>
        <dbReference type="PROSITE" id="PS50011"/>
    </source>
</evidence>
<feature type="coiled-coil region" evidence="8">
    <location>
        <begin position="1017"/>
        <end position="1044"/>
    </location>
</feature>
<keyword evidence="2" id="KW-0597">Phosphoprotein</keyword>
<sequence>MFGRLKNLFKAPNGEDAKRVHLPSIVQAGQSHLDEWDIVGELGDGAFGKVEKAVSKADPRRVAAAKCITIEEGEELEDFLVEVNILVACVHPNIVGLYACYYQDSKLSMLLEFCGGGAVDGIMIELEKPLTEPQIAYVARFTCEALAYLHEQHVIHRDLKAGNILLTSDAVVKLADFGVSAKLRDQAEKRDTFIGTPYWMAPEVMACETFKDQPYDTKSDVWSFGITLIEMAQMEPPHSEVSPMRVLIKVQKSDPPKLASPDSWSVFFRDFLTQCLIKSPASRRSAAQLRSHPFIRSGTDKKSVEMLLAEVHADVREEEIEIIDDSESVADSEDMQDESQENIPPMMEEVSTEKRQKRVAPPPPISPPVLLPPAHATHGPSAAAAAITLAETASPKRIDTNVSVLDVRSPTMTTSPTEAKDEPAEPAYYSPSLSRRPEVIEASNKIKNVLDSVRARSVDRSPLPQSRTPSRPSRPDTALSTDSDSGYVAESSSSVTHTCDADFELHNAAGDQSESTEHTHAIPIHDAESLSGVSALRSRFESPQRTPLSSGAGSRSASLTRGGGESTDDSSDVEALARARIRNAIQHQINLEASRVSAQSAQQTRPLPSRAAAVSTVTMIQAADRVSLASSSDYAPSRQPSTPPSTTTTKPIEVKRSPSSTTKKEYSYFDNIVRSGTEYFTDSQLDATRPPPDPPVDYEEKRAATRKADVVSAVSAASAASAASTPSKESKDSSSMTPSEPPKMPEPAPVKIRPQPLPKEDKPTFKRNPYRQTVTKKTRTYVVDGVEVTSTTMHVLGRQQNLQLRRQEMQELKRVQREESRQIQELESQASHQNELQEKKQQQEKLVMHRQYEMDMESLMRKQKREIEDAERLQEEELRTTSKRLKYEQEKDVQVFQARLKQEMKILKQEVEMLPRAQRKDALKQRKEMAEEVNLQKEQDFHVQLRMNAEASIARMRAKHKEKIAQLERQFLEQKHMLLRAKEGSEWELEDKVMSERYVLHRRLLKDKFFLLRTQMLARQQKELQQAQKLHAREEEELIRALATDRKRLPKMLRNEAKTRSAMYKESLRISMADPSGGDINDLVRRFDEAEKTRVNQALRDHEMKSEKKIGNLKEKNAAEMKELEETQNENRKLLLEKERQTLQDHENKYISMKEEWKNDLPRKKMELETLFDSELAEQEHFYGLQSSTPSTPSLG</sequence>
<accession>A0AAN5DGD6</accession>
<feature type="compositionally biased region" description="Low complexity" evidence="9">
    <location>
        <begin position="717"/>
        <end position="738"/>
    </location>
</feature>
<keyword evidence="4 7" id="KW-0547">Nucleotide-binding</keyword>
<keyword evidence="5" id="KW-0418">Kinase</keyword>
<dbReference type="AlphaFoldDB" id="A0AAN5DGD6"/>
<feature type="region of interest" description="Disordered" evidence="9">
    <location>
        <begin position="630"/>
        <end position="663"/>
    </location>
</feature>
<evidence type="ECO:0000256" key="3">
    <source>
        <dbReference type="ARBA" id="ARBA00022679"/>
    </source>
</evidence>
<evidence type="ECO:0000256" key="6">
    <source>
        <dbReference type="ARBA" id="ARBA00022840"/>
    </source>
</evidence>
<feature type="region of interest" description="Disordered" evidence="9">
    <location>
        <begin position="324"/>
        <end position="377"/>
    </location>
</feature>
<keyword evidence="8" id="KW-0175">Coiled coil</keyword>
<feature type="region of interest" description="Disordered" evidence="9">
    <location>
        <begin position="536"/>
        <end position="573"/>
    </location>
</feature>
<keyword evidence="6 7" id="KW-0067">ATP-binding</keyword>
<feature type="compositionally biased region" description="Basic and acidic residues" evidence="9">
    <location>
        <begin position="652"/>
        <end position="663"/>
    </location>
</feature>
<feature type="compositionally biased region" description="Low complexity" evidence="9">
    <location>
        <begin position="548"/>
        <end position="560"/>
    </location>
</feature>
<reference evidence="12" key="1">
    <citation type="submission" date="2022-10" db="EMBL/GenBank/DDBJ databases">
        <title>Genome assembly of Pristionchus species.</title>
        <authorList>
            <person name="Yoshida K."/>
            <person name="Sommer R.J."/>
        </authorList>
    </citation>
    <scope>NUCLEOTIDE SEQUENCE [LARGE SCALE GENOMIC DNA]</scope>
    <source>
        <strain evidence="12">RS5460</strain>
    </source>
</reference>
<keyword evidence="1" id="KW-0723">Serine/threonine-protein kinase</keyword>
<dbReference type="PANTHER" id="PTHR46538:SF3">
    <property type="entry name" value="PROTEIN KINASE DOMAIN-CONTAINING PROTEIN"/>
    <property type="match status" value="1"/>
</dbReference>
<dbReference type="InterPro" id="IPR051585">
    <property type="entry name" value="STE20_Ser/Thr_Kinases"/>
</dbReference>
<comment type="caution">
    <text evidence="11">The sequence shown here is derived from an EMBL/GenBank/DDBJ whole genome shotgun (WGS) entry which is preliminary data.</text>
</comment>
<dbReference type="GO" id="GO:0005524">
    <property type="term" value="F:ATP binding"/>
    <property type="evidence" value="ECO:0007669"/>
    <property type="project" value="UniProtKB-UniRule"/>
</dbReference>
<keyword evidence="12" id="KW-1185">Reference proteome</keyword>
<proteinExistence type="predicted"/>
<feature type="coiled-coil region" evidence="8">
    <location>
        <begin position="799"/>
        <end position="890"/>
    </location>
</feature>
<feature type="compositionally biased region" description="Acidic residues" evidence="9">
    <location>
        <begin position="324"/>
        <end position="340"/>
    </location>
</feature>
<protein>
    <recommendedName>
        <fullName evidence="10">Protein kinase domain-containing protein</fullName>
    </recommendedName>
</protein>
<feature type="binding site" evidence="7">
    <location>
        <position position="66"/>
    </location>
    <ligand>
        <name>ATP</name>
        <dbReference type="ChEBI" id="CHEBI:30616"/>
    </ligand>
</feature>
<organism evidence="11 12">
    <name type="scientific">Pristionchus mayeri</name>
    <dbReference type="NCBI Taxonomy" id="1317129"/>
    <lineage>
        <taxon>Eukaryota</taxon>
        <taxon>Metazoa</taxon>
        <taxon>Ecdysozoa</taxon>
        <taxon>Nematoda</taxon>
        <taxon>Chromadorea</taxon>
        <taxon>Rhabditida</taxon>
        <taxon>Rhabditina</taxon>
        <taxon>Diplogasteromorpha</taxon>
        <taxon>Diplogasteroidea</taxon>
        <taxon>Neodiplogasteridae</taxon>
        <taxon>Pristionchus</taxon>
    </lineage>
</organism>
<feature type="compositionally biased region" description="Low complexity" evidence="9">
    <location>
        <begin position="636"/>
        <end position="651"/>
    </location>
</feature>
<gene>
    <name evidence="11" type="ORF">PMAYCL1PPCAC_32884</name>
</gene>
<dbReference type="EMBL" id="BTRK01000006">
    <property type="protein sequence ID" value="GMR62689.1"/>
    <property type="molecule type" value="Genomic_DNA"/>
</dbReference>
<evidence type="ECO:0000313" key="12">
    <source>
        <dbReference type="Proteomes" id="UP001328107"/>
    </source>
</evidence>
<dbReference type="GO" id="GO:0004674">
    <property type="term" value="F:protein serine/threonine kinase activity"/>
    <property type="evidence" value="ECO:0007669"/>
    <property type="project" value="UniProtKB-KW"/>
</dbReference>
<dbReference type="InterPro" id="IPR000719">
    <property type="entry name" value="Prot_kinase_dom"/>
</dbReference>
<feature type="region of interest" description="Disordered" evidence="9">
    <location>
        <begin position="717"/>
        <end position="767"/>
    </location>
</feature>
<feature type="non-terminal residue" evidence="11">
    <location>
        <position position="1196"/>
    </location>
</feature>
<dbReference type="SUPFAM" id="SSF56112">
    <property type="entry name" value="Protein kinase-like (PK-like)"/>
    <property type="match status" value="1"/>
</dbReference>
<dbReference type="FunFam" id="1.10.510.10:FF:001298">
    <property type="entry name" value="STE20-like kinase"/>
    <property type="match status" value="1"/>
</dbReference>
<dbReference type="InterPro" id="IPR022165">
    <property type="entry name" value="PKK"/>
</dbReference>
<evidence type="ECO:0000256" key="9">
    <source>
        <dbReference type="SAM" id="MobiDB-lite"/>
    </source>
</evidence>
<feature type="coiled-coil region" evidence="8">
    <location>
        <begin position="919"/>
        <end position="977"/>
    </location>
</feature>
<feature type="domain" description="Protein kinase" evidence="10">
    <location>
        <begin position="36"/>
        <end position="295"/>
    </location>
</feature>
<feature type="compositionally biased region" description="Low complexity" evidence="9">
    <location>
        <begin position="460"/>
        <end position="471"/>
    </location>
</feature>
<dbReference type="InterPro" id="IPR017441">
    <property type="entry name" value="Protein_kinase_ATP_BS"/>
</dbReference>
<evidence type="ECO:0000256" key="4">
    <source>
        <dbReference type="ARBA" id="ARBA00022741"/>
    </source>
</evidence>
<evidence type="ECO:0000256" key="8">
    <source>
        <dbReference type="SAM" id="Coils"/>
    </source>
</evidence>
<dbReference type="PROSITE" id="PS00107">
    <property type="entry name" value="PROTEIN_KINASE_ATP"/>
    <property type="match status" value="1"/>
</dbReference>
<evidence type="ECO:0000256" key="2">
    <source>
        <dbReference type="ARBA" id="ARBA00022553"/>
    </source>
</evidence>
<name>A0AAN5DGD6_9BILA</name>
<dbReference type="Pfam" id="PF00069">
    <property type="entry name" value="Pkinase"/>
    <property type="match status" value="1"/>
</dbReference>
<dbReference type="PROSITE" id="PS50011">
    <property type="entry name" value="PROTEIN_KINASE_DOM"/>
    <property type="match status" value="1"/>
</dbReference>
<feature type="coiled-coil region" evidence="8">
    <location>
        <begin position="1110"/>
        <end position="1156"/>
    </location>
</feature>
<feature type="region of interest" description="Disordered" evidence="9">
    <location>
        <begin position="401"/>
        <end position="439"/>
    </location>
</feature>
<evidence type="ECO:0000256" key="7">
    <source>
        <dbReference type="PROSITE-ProRule" id="PRU10141"/>
    </source>
</evidence>
<dbReference type="PROSITE" id="PS00108">
    <property type="entry name" value="PROTEIN_KINASE_ST"/>
    <property type="match status" value="1"/>
</dbReference>
<evidence type="ECO:0000256" key="5">
    <source>
        <dbReference type="ARBA" id="ARBA00022777"/>
    </source>
</evidence>
<dbReference type="InterPro" id="IPR011009">
    <property type="entry name" value="Kinase-like_dom_sf"/>
</dbReference>
<evidence type="ECO:0000256" key="1">
    <source>
        <dbReference type="ARBA" id="ARBA00022527"/>
    </source>
</evidence>
<dbReference type="InterPro" id="IPR008271">
    <property type="entry name" value="Ser/Thr_kinase_AS"/>
</dbReference>
<evidence type="ECO:0000313" key="11">
    <source>
        <dbReference type="EMBL" id="GMR62689.1"/>
    </source>
</evidence>
<dbReference type="Pfam" id="PF12474">
    <property type="entry name" value="PKK"/>
    <property type="match status" value="2"/>
</dbReference>
<feature type="compositionally biased region" description="Pro residues" evidence="9">
    <location>
        <begin position="360"/>
        <end position="371"/>
    </location>
</feature>
<feature type="region of interest" description="Disordered" evidence="9">
    <location>
        <begin position="453"/>
        <end position="493"/>
    </location>
</feature>
<feature type="compositionally biased region" description="Pro residues" evidence="9">
    <location>
        <begin position="739"/>
        <end position="748"/>
    </location>
</feature>
<dbReference type="PANTHER" id="PTHR46538">
    <property type="entry name" value="PROTEIN KINASE DOMAIN-CONTAINING PROTEIN"/>
    <property type="match status" value="1"/>
</dbReference>
<dbReference type="Gene3D" id="1.10.510.10">
    <property type="entry name" value="Transferase(Phosphotransferase) domain 1"/>
    <property type="match status" value="1"/>
</dbReference>
<keyword evidence="3" id="KW-0808">Transferase</keyword>
<feature type="region of interest" description="Disordered" evidence="9">
    <location>
        <begin position="680"/>
        <end position="704"/>
    </location>
</feature>